<organism evidence="2 3">
    <name type="scientific">Flavisolibacter ginsengisoli DSM 18119</name>
    <dbReference type="NCBI Taxonomy" id="1121884"/>
    <lineage>
        <taxon>Bacteria</taxon>
        <taxon>Pseudomonadati</taxon>
        <taxon>Bacteroidota</taxon>
        <taxon>Chitinophagia</taxon>
        <taxon>Chitinophagales</taxon>
        <taxon>Chitinophagaceae</taxon>
        <taxon>Flavisolibacter</taxon>
    </lineage>
</organism>
<gene>
    <name evidence="2" type="ORF">SAMN02745131_04149</name>
</gene>
<dbReference type="Pfam" id="PF08808">
    <property type="entry name" value="RES"/>
    <property type="match status" value="1"/>
</dbReference>
<evidence type="ECO:0000313" key="3">
    <source>
        <dbReference type="Proteomes" id="UP000184048"/>
    </source>
</evidence>
<accession>A0A1M5GHZ4</accession>
<dbReference type="Proteomes" id="UP000184048">
    <property type="component" value="Unassembled WGS sequence"/>
</dbReference>
<dbReference type="RefSeq" id="WP_072837255.1">
    <property type="nucleotide sequence ID" value="NZ_FQUU01000033.1"/>
</dbReference>
<reference evidence="2 3" key="1">
    <citation type="submission" date="2016-11" db="EMBL/GenBank/DDBJ databases">
        <authorList>
            <person name="Jaros S."/>
            <person name="Januszkiewicz K."/>
            <person name="Wedrychowicz H."/>
        </authorList>
    </citation>
    <scope>NUCLEOTIDE SEQUENCE [LARGE SCALE GENOMIC DNA]</scope>
    <source>
        <strain evidence="2 3">DSM 18119</strain>
    </source>
</reference>
<dbReference type="AlphaFoldDB" id="A0A1M5GHZ4"/>
<proteinExistence type="predicted"/>
<evidence type="ECO:0000313" key="2">
    <source>
        <dbReference type="EMBL" id="SHG03132.1"/>
    </source>
</evidence>
<keyword evidence="3" id="KW-1185">Reference proteome</keyword>
<dbReference type="InterPro" id="IPR014914">
    <property type="entry name" value="RES_dom"/>
</dbReference>
<sequence length="153" mass="17387">MIVYRIVQNQSRAADLSGRGAFQYGGRWNSKGTYMLYTSENSSLAYLESIVHFDPVDYPSRLFILAIDVNDKAPIFTLPDRDYPADWLQPGLHANKAIGDRLMTEGKYLGVRMRSAVNMMEYNCLLNPLFPGYQNLVKLVKVTAIDMDKRLKG</sequence>
<feature type="domain" description="RES" evidence="1">
    <location>
        <begin position="15"/>
        <end position="140"/>
    </location>
</feature>
<dbReference type="OrthoDB" id="9789501at2"/>
<name>A0A1M5GHZ4_9BACT</name>
<protein>
    <submittedName>
        <fullName evidence="2">RES domain-containing protein</fullName>
    </submittedName>
</protein>
<dbReference type="SMART" id="SM00953">
    <property type="entry name" value="RES"/>
    <property type="match status" value="1"/>
</dbReference>
<dbReference type="EMBL" id="FQUU01000033">
    <property type="protein sequence ID" value="SHG03132.1"/>
    <property type="molecule type" value="Genomic_DNA"/>
</dbReference>
<evidence type="ECO:0000259" key="1">
    <source>
        <dbReference type="SMART" id="SM00953"/>
    </source>
</evidence>